<keyword evidence="3" id="KW-1185">Reference proteome</keyword>
<proteinExistence type="predicted"/>
<organism evidence="2 3">
    <name type="scientific">Thermodesulfobium acidiphilum</name>
    <dbReference type="NCBI Taxonomy" id="1794699"/>
    <lineage>
        <taxon>Bacteria</taxon>
        <taxon>Pseudomonadati</taxon>
        <taxon>Thermodesulfobiota</taxon>
        <taxon>Thermodesulfobiia</taxon>
        <taxon>Thermodesulfobiales</taxon>
        <taxon>Thermodesulfobiaceae</taxon>
        <taxon>Thermodesulfobium</taxon>
    </lineage>
</organism>
<dbReference type="OrthoDB" id="9823387at2"/>
<dbReference type="EMBL" id="CP020921">
    <property type="protein sequence ID" value="AWB10036.1"/>
    <property type="molecule type" value="Genomic_DNA"/>
</dbReference>
<reference evidence="2 3" key="1">
    <citation type="submission" date="2017-04" db="EMBL/GenBank/DDBJ databases">
        <title>Genomic insights into metabolism of Thermodesulfobium acidiphilum.</title>
        <authorList>
            <person name="Toshchakov S.V."/>
            <person name="Frolov E.N."/>
            <person name="Kublanov I.V."/>
            <person name="Samarov N.I."/>
            <person name="Novikov A."/>
            <person name="Lebedinsky A.V."/>
            <person name="Bonch-Osmolovskaya E.A."/>
            <person name="Chernyh N.A."/>
        </authorList>
    </citation>
    <scope>NUCLEOTIDE SEQUENCE [LARGE SCALE GENOMIC DNA]</scope>
    <source>
        <strain evidence="2 3">3127-1</strain>
    </source>
</reference>
<keyword evidence="1" id="KW-0812">Transmembrane</keyword>
<keyword evidence="1" id="KW-1133">Transmembrane helix</keyword>
<evidence type="ECO:0000313" key="2">
    <source>
        <dbReference type="EMBL" id="AWB10036.1"/>
    </source>
</evidence>
<gene>
    <name evidence="2" type="ORF">TDSAC_0663</name>
</gene>
<evidence type="ECO:0000256" key="1">
    <source>
        <dbReference type="SAM" id="Phobius"/>
    </source>
</evidence>
<name>A0A2R4VZX7_THEAF</name>
<accession>A0A2R4VZX7</accession>
<dbReference type="RefSeq" id="WP_108308868.1">
    <property type="nucleotide sequence ID" value="NZ_CP020921.1"/>
</dbReference>
<sequence>MISKLWWHIKRLFKILIAMFIVIFLPLYWFINQVGPKYYISSETPSFVVEKYLDGKKNDDFYEIYTNYPSVFKKELYGIAYSGWAKNIYQEVRYRVVDVKNFGNEAYVNVLVTLIGGDRKMTQYVLRKENGLWKIVYDRNLGFVEFSTKAN</sequence>
<protein>
    <submittedName>
        <fullName evidence="2">Uncharacterized protein</fullName>
    </submittedName>
</protein>
<dbReference type="KEGG" id="taci:TDSAC_0663"/>
<keyword evidence="1" id="KW-0472">Membrane</keyword>
<dbReference type="AlphaFoldDB" id="A0A2R4VZX7"/>
<feature type="transmembrane region" description="Helical" evidence="1">
    <location>
        <begin position="12"/>
        <end position="31"/>
    </location>
</feature>
<evidence type="ECO:0000313" key="3">
    <source>
        <dbReference type="Proteomes" id="UP000244792"/>
    </source>
</evidence>
<dbReference type="Proteomes" id="UP000244792">
    <property type="component" value="Chromosome"/>
</dbReference>